<keyword evidence="1" id="KW-0472">Membrane</keyword>
<feature type="transmembrane region" description="Helical" evidence="1">
    <location>
        <begin position="130"/>
        <end position="149"/>
    </location>
</feature>
<proteinExistence type="predicted"/>
<dbReference type="PANTHER" id="PTHR31303">
    <property type="entry name" value="CTP-DEPENDENT DIACYLGLYCEROL KINASE 1"/>
    <property type="match status" value="1"/>
</dbReference>
<name>A0A2H0WRB0_9BACT</name>
<sequence>MVFNTIQDVAGGFFVATAIFWFFYFLSQTKPASDWSKNVNLRRKIIHLFYGLALAFLINYQILNTTYFAIFTTGLTLTLLFNHWRPIKPLVKLIIYFERKPFPKLLGQGPLIFTWSCFSATIIFPNSIAIVAILNLAVGDSVNALVGYYLNYGKLTKKKKLEASLASALATALVSLQYLPPKLFLPATFVTAFFEFTEPKIGNRKIDDNLFIPFVSGGIILLTQKLFP</sequence>
<evidence type="ECO:0000313" key="3">
    <source>
        <dbReference type="Proteomes" id="UP000231282"/>
    </source>
</evidence>
<dbReference type="InterPro" id="IPR037997">
    <property type="entry name" value="Dgk1-like"/>
</dbReference>
<feature type="transmembrane region" description="Helical" evidence="1">
    <location>
        <begin position="105"/>
        <end position="124"/>
    </location>
</feature>
<dbReference type="Proteomes" id="UP000231282">
    <property type="component" value="Unassembled WGS sequence"/>
</dbReference>
<accession>A0A2H0WRB0</accession>
<protein>
    <recommendedName>
        <fullName evidence="4">Phosphatidate cytidylyltransferase</fullName>
    </recommendedName>
</protein>
<feature type="transmembrane region" description="Helical" evidence="1">
    <location>
        <begin position="6"/>
        <end position="25"/>
    </location>
</feature>
<keyword evidence="1" id="KW-1133">Transmembrane helix</keyword>
<dbReference type="AlphaFoldDB" id="A0A2H0WRB0"/>
<evidence type="ECO:0008006" key="4">
    <source>
        <dbReference type="Google" id="ProtNLM"/>
    </source>
</evidence>
<organism evidence="2 3">
    <name type="scientific">Candidatus Shapirobacteria bacterium CG09_land_8_20_14_0_10_38_17</name>
    <dbReference type="NCBI Taxonomy" id="1974884"/>
    <lineage>
        <taxon>Bacteria</taxon>
        <taxon>Candidatus Shapironibacteriota</taxon>
    </lineage>
</organism>
<dbReference type="GO" id="GO:0004143">
    <property type="term" value="F:ATP-dependent diacylglycerol kinase activity"/>
    <property type="evidence" value="ECO:0007669"/>
    <property type="project" value="InterPro"/>
</dbReference>
<evidence type="ECO:0000313" key="2">
    <source>
        <dbReference type="EMBL" id="PIS15212.1"/>
    </source>
</evidence>
<feature type="transmembrane region" description="Helical" evidence="1">
    <location>
        <begin position="45"/>
        <end position="62"/>
    </location>
</feature>
<reference evidence="3" key="1">
    <citation type="submission" date="2017-09" db="EMBL/GenBank/DDBJ databases">
        <title>Depth-based differentiation of microbial function through sediment-hosted aquifers and enrichment of novel symbionts in the deep terrestrial subsurface.</title>
        <authorList>
            <person name="Probst A.J."/>
            <person name="Ladd B."/>
            <person name="Jarett J.K."/>
            <person name="Geller-Mcgrath D.E."/>
            <person name="Sieber C.M.K."/>
            <person name="Emerson J.B."/>
            <person name="Anantharaman K."/>
            <person name="Thomas B.C."/>
            <person name="Malmstrom R."/>
            <person name="Stieglmeier M."/>
            <person name="Klingl A."/>
            <person name="Woyke T."/>
            <person name="Ryan C.M."/>
            <person name="Banfield J.F."/>
        </authorList>
    </citation>
    <scope>NUCLEOTIDE SEQUENCE [LARGE SCALE GENOMIC DNA]</scope>
</reference>
<feature type="transmembrane region" description="Helical" evidence="1">
    <location>
        <begin position="68"/>
        <end position="84"/>
    </location>
</feature>
<gene>
    <name evidence="2" type="ORF">COT63_01195</name>
</gene>
<dbReference type="PANTHER" id="PTHR31303:SF1">
    <property type="entry name" value="CTP-DEPENDENT DIACYLGLYCEROL KINASE 1"/>
    <property type="match status" value="1"/>
</dbReference>
<keyword evidence="1" id="KW-0812">Transmembrane</keyword>
<comment type="caution">
    <text evidence="2">The sequence shown here is derived from an EMBL/GenBank/DDBJ whole genome shotgun (WGS) entry which is preliminary data.</text>
</comment>
<evidence type="ECO:0000256" key="1">
    <source>
        <dbReference type="SAM" id="Phobius"/>
    </source>
</evidence>
<dbReference type="EMBL" id="PEZH01000021">
    <property type="protein sequence ID" value="PIS15212.1"/>
    <property type="molecule type" value="Genomic_DNA"/>
</dbReference>